<name>A0A8X7NVF9_BRACI</name>
<accession>A0A8X7NVF9</accession>
<proteinExistence type="predicted"/>
<dbReference type="AlphaFoldDB" id="A0A8X7NVF9"/>
<dbReference type="Proteomes" id="UP000886595">
    <property type="component" value="Unassembled WGS sequence"/>
</dbReference>
<dbReference type="EMBL" id="JAAMPC010001488">
    <property type="protein sequence ID" value="KAG2240784.1"/>
    <property type="molecule type" value="Genomic_DNA"/>
</dbReference>
<sequence length="107" mass="12263">MKKLRYVYDSMDEEMGMMRYVGDLGKEVVEVFVEHECSEHIPGVIHLSSGQRDDVEVGDEEEEHSKNDEVDRPKKDDEPEESSDDNQAEKEIVEGDSLAMNLSVMRT</sequence>
<evidence type="ECO:0000313" key="2">
    <source>
        <dbReference type="EMBL" id="KAG2240784.1"/>
    </source>
</evidence>
<comment type="caution">
    <text evidence="2">The sequence shown here is derived from an EMBL/GenBank/DDBJ whole genome shotgun (WGS) entry which is preliminary data.</text>
</comment>
<evidence type="ECO:0000256" key="1">
    <source>
        <dbReference type="SAM" id="MobiDB-lite"/>
    </source>
</evidence>
<keyword evidence="3" id="KW-1185">Reference proteome</keyword>
<protein>
    <submittedName>
        <fullName evidence="2">Uncharacterized protein</fullName>
    </submittedName>
</protein>
<gene>
    <name evidence="2" type="ORF">Bca52824_090529</name>
</gene>
<feature type="region of interest" description="Disordered" evidence="1">
    <location>
        <begin position="44"/>
        <end position="107"/>
    </location>
</feature>
<organism evidence="2 3">
    <name type="scientific">Brassica carinata</name>
    <name type="common">Ethiopian mustard</name>
    <name type="synonym">Abyssinian cabbage</name>
    <dbReference type="NCBI Taxonomy" id="52824"/>
    <lineage>
        <taxon>Eukaryota</taxon>
        <taxon>Viridiplantae</taxon>
        <taxon>Streptophyta</taxon>
        <taxon>Embryophyta</taxon>
        <taxon>Tracheophyta</taxon>
        <taxon>Spermatophyta</taxon>
        <taxon>Magnoliopsida</taxon>
        <taxon>eudicotyledons</taxon>
        <taxon>Gunneridae</taxon>
        <taxon>Pentapetalae</taxon>
        <taxon>rosids</taxon>
        <taxon>malvids</taxon>
        <taxon>Brassicales</taxon>
        <taxon>Brassicaceae</taxon>
        <taxon>Brassiceae</taxon>
        <taxon>Brassica</taxon>
    </lineage>
</organism>
<feature type="compositionally biased region" description="Basic and acidic residues" evidence="1">
    <location>
        <begin position="63"/>
        <end position="77"/>
    </location>
</feature>
<reference evidence="2 3" key="1">
    <citation type="submission" date="2020-02" db="EMBL/GenBank/DDBJ databases">
        <authorList>
            <person name="Ma Q."/>
            <person name="Huang Y."/>
            <person name="Song X."/>
            <person name="Pei D."/>
        </authorList>
    </citation>
    <scope>NUCLEOTIDE SEQUENCE [LARGE SCALE GENOMIC DNA]</scope>
    <source>
        <strain evidence="2">Sxm20200214</strain>
        <tissue evidence="2">Leaf</tissue>
    </source>
</reference>
<evidence type="ECO:0000313" key="3">
    <source>
        <dbReference type="Proteomes" id="UP000886595"/>
    </source>
</evidence>